<comment type="caution">
    <text evidence="1">The sequence shown here is derived from an EMBL/GenBank/DDBJ whole genome shotgun (WGS) entry which is preliminary data.</text>
</comment>
<evidence type="ECO:0008006" key="3">
    <source>
        <dbReference type="Google" id="ProtNLM"/>
    </source>
</evidence>
<protein>
    <recommendedName>
        <fullName evidence="3">DUF4432 domain-containing protein</fullName>
    </recommendedName>
</protein>
<evidence type="ECO:0000313" key="2">
    <source>
        <dbReference type="Proteomes" id="UP000070572"/>
    </source>
</evidence>
<gene>
    <name evidence="1" type="ORF">HMPREF1862_01579</name>
</gene>
<name>A0AB34WY12_9ACTO</name>
<evidence type="ECO:0000313" key="1">
    <source>
        <dbReference type="EMBL" id="KXB79830.1"/>
    </source>
</evidence>
<dbReference type="InterPro" id="IPR014718">
    <property type="entry name" value="GH-type_carb-bd"/>
</dbReference>
<organism evidence="1 2">
    <name type="scientific">Varibaculum cambriense</name>
    <dbReference type="NCBI Taxonomy" id="184870"/>
    <lineage>
        <taxon>Bacteria</taxon>
        <taxon>Bacillati</taxon>
        <taxon>Actinomycetota</taxon>
        <taxon>Actinomycetes</taxon>
        <taxon>Actinomycetales</taxon>
        <taxon>Actinomycetaceae</taxon>
        <taxon>Varibaculum</taxon>
    </lineage>
</organism>
<dbReference type="Proteomes" id="UP000070572">
    <property type="component" value="Unassembled WGS sequence"/>
</dbReference>
<dbReference type="GO" id="GO:0030246">
    <property type="term" value="F:carbohydrate binding"/>
    <property type="evidence" value="ECO:0007669"/>
    <property type="project" value="InterPro"/>
</dbReference>
<dbReference type="EMBL" id="LSDN01000021">
    <property type="protein sequence ID" value="KXB79830.1"/>
    <property type="molecule type" value="Genomic_DNA"/>
</dbReference>
<proteinExistence type="predicted"/>
<accession>A0AB34WY12</accession>
<dbReference type="AlphaFoldDB" id="A0AB34WY12"/>
<sequence>MQYEMNLPRSLFTQLETEILHSEQWSVTTKTYSSGVASLTIRNSLGYVEVLPFMGQIIWDAEFCGHSLRMENMFSEPKPATLIEDTYGCFAFHSGLLAAGCPGEGDNHPLHGEFACAPMDSAKLIISNNAIRVVSCREYLKGFGDHYVANPSVTLHQNSSMFDIELRVQNMSKYASMPLQYMCHMNYAFVPSGKITQNLPGDAFKLRESVPAHVKPTEKWLKLNAEIKAGNRDANSLEGAEEFDPEIVYFADGVDKLTEEAILEMTCQDGTVFETRFSTESFPVITRWILHNEDQKVAAFALPGTSRPEGREAARKAGTLIELAPGEARTFQVTTGIKEN</sequence>
<dbReference type="Gene3D" id="2.70.98.10">
    <property type="match status" value="1"/>
</dbReference>
<dbReference type="Pfam" id="PF14486">
    <property type="entry name" value="DUF4432"/>
    <property type="match status" value="1"/>
</dbReference>
<dbReference type="InterPro" id="IPR027839">
    <property type="entry name" value="DUF4432"/>
</dbReference>
<reference evidence="1 2" key="1">
    <citation type="submission" date="2016-01" db="EMBL/GenBank/DDBJ databases">
        <authorList>
            <person name="Mitreva M."/>
            <person name="Pepin K.H."/>
            <person name="Mihindukulasuriya K.A."/>
            <person name="Fulton R."/>
            <person name="Fronick C."/>
            <person name="O'Laughlin M."/>
            <person name="Miner T."/>
            <person name="Herter B."/>
            <person name="Rosa B.A."/>
            <person name="Cordes M."/>
            <person name="Tomlinson C."/>
            <person name="Wollam A."/>
            <person name="Palsikar V.B."/>
            <person name="Mardis E.R."/>
            <person name="Wilson R.K."/>
        </authorList>
    </citation>
    <scope>NUCLEOTIDE SEQUENCE [LARGE SCALE GENOMIC DNA]</scope>
    <source>
        <strain evidence="1 2">DNF00696</strain>
    </source>
</reference>
<dbReference type="CDD" id="cd09269">
    <property type="entry name" value="deoxyribose_mutarotase"/>
    <property type="match status" value="1"/>
</dbReference>